<evidence type="ECO:0000256" key="10">
    <source>
        <dbReference type="SAM" id="MobiDB-lite"/>
    </source>
</evidence>
<dbReference type="PANTHER" id="PTHR10266:SF3">
    <property type="entry name" value="CYTOCHROME C1, HEME PROTEIN, MITOCHONDRIAL"/>
    <property type="match status" value="1"/>
</dbReference>
<feature type="compositionally biased region" description="Low complexity" evidence="10">
    <location>
        <begin position="29"/>
        <end position="43"/>
    </location>
</feature>
<comment type="caution">
    <text evidence="14">The sequence shown here is derived from an EMBL/GenBank/DDBJ whole genome shotgun (WGS) entry which is preliminary data.</text>
</comment>
<keyword evidence="5 9" id="KW-0479">Metal-binding</keyword>
<evidence type="ECO:0000256" key="12">
    <source>
        <dbReference type="SAM" id="SignalP"/>
    </source>
</evidence>
<feature type="binding site" description="covalent" evidence="9">
    <location>
        <position position="245"/>
    </location>
    <ligand>
        <name>heme c</name>
        <dbReference type="ChEBI" id="CHEBI:61717"/>
    </ligand>
</feature>
<dbReference type="PANTHER" id="PTHR10266">
    <property type="entry name" value="CYTOCHROME C1"/>
    <property type="match status" value="1"/>
</dbReference>
<evidence type="ECO:0000256" key="4">
    <source>
        <dbReference type="ARBA" id="ARBA00022692"/>
    </source>
</evidence>
<feature type="signal peptide" evidence="12">
    <location>
        <begin position="1"/>
        <end position="22"/>
    </location>
</feature>
<dbReference type="Proteomes" id="UP000265750">
    <property type="component" value="Unassembled WGS sequence"/>
</dbReference>
<dbReference type="OrthoDB" id="9808471at2"/>
<dbReference type="InterPro" id="IPR002326">
    <property type="entry name" value="Cyt_c1"/>
</dbReference>
<evidence type="ECO:0000256" key="3">
    <source>
        <dbReference type="ARBA" id="ARBA00022617"/>
    </source>
</evidence>
<evidence type="ECO:0000256" key="1">
    <source>
        <dbReference type="ARBA" id="ARBA00004370"/>
    </source>
</evidence>
<dbReference type="GO" id="GO:0046872">
    <property type="term" value="F:metal ion binding"/>
    <property type="evidence" value="ECO:0007669"/>
    <property type="project" value="UniProtKB-KW"/>
</dbReference>
<keyword evidence="4 11" id="KW-0812">Transmembrane</keyword>
<keyword evidence="15" id="KW-1185">Reference proteome</keyword>
<feature type="domain" description="Cytochrome c" evidence="13">
    <location>
        <begin position="87"/>
        <end position="279"/>
    </location>
</feature>
<accession>A0A3A1WVE9</accession>
<comment type="subcellular location">
    <subcellularLocation>
        <location evidence="1">Membrane</location>
    </subcellularLocation>
</comment>
<evidence type="ECO:0000256" key="2">
    <source>
        <dbReference type="ARBA" id="ARBA00016165"/>
    </source>
</evidence>
<keyword evidence="12" id="KW-0732">Signal</keyword>
<evidence type="ECO:0000259" key="13">
    <source>
        <dbReference type="PROSITE" id="PS51007"/>
    </source>
</evidence>
<dbReference type="InterPro" id="IPR036909">
    <property type="entry name" value="Cyt_c-like_dom_sf"/>
</dbReference>
<reference evidence="15" key="1">
    <citation type="submission" date="2018-09" db="EMBL/GenBank/DDBJ databases">
        <authorList>
            <person name="Tuo L."/>
        </authorList>
    </citation>
    <scope>NUCLEOTIDE SEQUENCE [LARGE SCALE GENOMIC DNA]</scope>
    <source>
        <strain evidence="15">M2BS4Y-1</strain>
    </source>
</reference>
<feature type="binding site" description="covalent" evidence="9">
    <location>
        <position position="103"/>
    </location>
    <ligand>
        <name>heme c</name>
        <dbReference type="ChEBI" id="CHEBI:61717"/>
    </ligand>
</feature>
<feature type="binding site" description="covalent" evidence="9">
    <location>
        <position position="100"/>
    </location>
    <ligand>
        <name>heme c</name>
        <dbReference type="ChEBI" id="CHEBI:61717"/>
    </ligand>
</feature>
<organism evidence="14 15">
    <name type="scientific">Aureimonas flava</name>
    <dbReference type="NCBI Taxonomy" id="2320271"/>
    <lineage>
        <taxon>Bacteria</taxon>
        <taxon>Pseudomonadati</taxon>
        <taxon>Pseudomonadota</taxon>
        <taxon>Alphaproteobacteria</taxon>
        <taxon>Hyphomicrobiales</taxon>
        <taxon>Aurantimonadaceae</taxon>
        <taxon>Aureimonas</taxon>
    </lineage>
</organism>
<evidence type="ECO:0000256" key="11">
    <source>
        <dbReference type="SAM" id="Phobius"/>
    </source>
</evidence>
<evidence type="ECO:0000313" key="14">
    <source>
        <dbReference type="EMBL" id="RIY02100.1"/>
    </source>
</evidence>
<evidence type="ECO:0000256" key="6">
    <source>
        <dbReference type="ARBA" id="ARBA00022989"/>
    </source>
</evidence>
<dbReference type="SUPFAM" id="SSF46626">
    <property type="entry name" value="Cytochrome c"/>
    <property type="match status" value="1"/>
</dbReference>
<evidence type="ECO:0000256" key="8">
    <source>
        <dbReference type="ARBA" id="ARBA00023136"/>
    </source>
</evidence>
<name>A0A3A1WVE9_9HYPH</name>
<dbReference type="Pfam" id="PF02167">
    <property type="entry name" value="Cytochrom_C1"/>
    <property type="match status" value="1"/>
</dbReference>
<feature type="binding site" description="covalent" evidence="9">
    <location>
        <position position="104"/>
    </location>
    <ligand>
        <name>heme c</name>
        <dbReference type="ChEBI" id="CHEBI:61717"/>
    </ligand>
</feature>
<keyword evidence="6 11" id="KW-1133">Transmembrane helix</keyword>
<dbReference type="GO" id="GO:0016020">
    <property type="term" value="C:membrane"/>
    <property type="evidence" value="ECO:0007669"/>
    <property type="project" value="UniProtKB-SubCell"/>
</dbReference>
<dbReference type="GO" id="GO:0009055">
    <property type="term" value="F:electron transfer activity"/>
    <property type="evidence" value="ECO:0007669"/>
    <property type="project" value="InterPro"/>
</dbReference>
<proteinExistence type="predicted"/>
<evidence type="ECO:0000313" key="15">
    <source>
        <dbReference type="Proteomes" id="UP000265750"/>
    </source>
</evidence>
<dbReference type="GO" id="GO:0020037">
    <property type="term" value="F:heme binding"/>
    <property type="evidence" value="ECO:0007669"/>
    <property type="project" value="InterPro"/>
</dbReference>
<feature type="chain" id="PRO_5017483924" description="Cytochrome c1" evidence="12">
    <location>
        <begin position="23"/>
        <end position="317"/>
    </location>
</feature>
<feature type="region of interest" description="Disordered" evidence="10">
    <location>
        <begin position="29"/>
        <end position="65"/>
    </location>
</feature>
<evidence type="ECO:0000256" key="5">
    <source>
        <dbReference type="ARBA" id="ARBA00022723"/>
    </source>
</evidence>
<protein>
    <recommendedName>
        <fullName evidence="2">Cytochrome c1</fullName>
    </recommendedName>
</protein>
<dbReference type="PRINTS" id="PR00603">
    <property type="entry name" value="CYTOCHROMEC1"/>
</dbReference>
<sequence length="317" mass="33955">MRKLLPALLAAGVVLTPVLGRAQEPAAPAGQVEGAAPGAAPESGSGGEAATGAEGEHAASHTPHYPLKKPAELSWSFAGPFGHWDLGQLQRGLKVYKEVCSNCHSMNLVSFRNFGALGYSDEQVRALAAEYQITDPAPNAQGEMFQRPGIPSDRLPSPFPNPEAAAAALGGAHPPDLSLIAKARSVERGFPRFLFDILPWSQYAEGGPDYIHALLTGYEDAPADVTIQPGTYYNPHFISGPALAMAPPLSEGQVTYDDGAPQTLEQYSRDVSAFLMWAAEPHLVERKATGFVVMIFLIGFAIMLYLVKRRVWADTPH</sequence>
<dbReference type="Gene3D" id="1.20.5.100">
    <property type="entry name" value="Cytochrome c1, transmembrane anchor, C-terminal"/>
    <property type="match status" value="1"/>
</dbReference>
<dbReference type="EMBL" id="QYRN01000003">
    <property type="protein sequence ID" value="RIY02100.1"/>
    <property type="molecule type" value="Genomic_DNA"/>
</dbReference>
<gene>
    <name evidence="14" type="ORF">D3218_07315</name>
</gene>
<dbReference type="Gene3D" id="1.10.760.10">
    <property type="entry name" value="Cytochrome c-like domain"/>
    <property type="match status" value="1"/>
</dbReference>
<keyword evidence="7 9" id="KW-0408">Iron</keyword>
<comment type="cofactor">
    <cofactor evidence="9">
        <name>heme c</name>
        <dbReference type="ChEBI" id="CHEBI:61717"/>
    </cofactor>
    <text evidence="9">Binds 1 heme c group covalently per subunit.</text>
</comment>
<keyword evidence="8 11" id="KW-0472">Membrane</keyword>
<dbReference type="AlphaFoldDB" id="A0A3A1WVE9"/>
<dbReference type="InterPro" id="IPR009056">
    <property type="entry name" value="Cyt_c-like_dom"/>
</dbReference>
<evidence type="ECO:0000256" key="9">
    <source>
        <dbReference type="PIRSR" id="PIRSR602326-1"/>
    </source>
</evidence>
<feature type="transmembrane region" description="Helical" evidence="11">
    <location>
        <begin position="288"/>
        <end position="307"/>
    </location>
</feature>
<dbReference type="PROSITE" id="PS51007">
    <property type="entry name" value="CYTC"/>
    <property type="match status" value="1"/>
</dbReference>
<keyword evidence="3 9" id="KW-0349">Heme</keyword>
<evidence type="ECO:0000256" key="7">
    <source>
        <dbReference type="ARBA" id="ARBA00023004"/>
    </source>
</evidence>
<dbReference type="RefSeq" id="WP_119539237.1">
    <property type="nucleotide sequence ID" value="NZ_QYRN01000003.1"/>
</dbReference>